<dbReference type="Proteomes" id="UP001066276">
    <property type="component" value="Chromosome 12"/>
</dbReference>
<organism evidence="1 2">
    <name type="scientific">Pleurodeles waltl</name>
    <name type="common">Iberian ribbed newt</name>
    <dbReference type="NCBI Taxonomy" id="8319"/>
    <lineage>
        <taxon>Eukaryota</taxon>
        <taxon>Metazoa</taxon>
        <taxon>Chordata</taxon>
        <taxon>Craniata</taxon>
        <taxon>Vertebrata</taxon>
        <taxon>Euteleostomi</taxon>
        <taxon>Amphibia</taxon>
        <taxon>Batrachia</taxon>
        <taxon>Caudata</taxon>
        <taxon>Salamandroidea</taxon>
        <taxon>Salamandridae</taxon>
        <taxon>Pleurodelinae</taxon>
        <taxon>Pleurodeles</taxon>
    </lineage>
</organism>
<evidence type="ECO:0000313" key="2">
    <source>
        <dbReference type="Proteomes" id="UP001066276"/>
    </source>
</evidence>
<reference evidence="1" key="1">
    <citation type="journal article" date="2022" name="bioRxiv">
        <title>Sequencing and chromosome-scale assembly of the giantPleurodeles waltlgenome.</title>
        <authorList>
            <person name="Brown T."/>
            <person name="Elewa A."/>
            <person name="Iarovenko S."/>
            <person name="Subramanian E."/>
            <person name="Araus A.J."/>
            <person name="Petzold A."/>
            <person name="Susuki M."/>
            <person name="Suzuki K.-i.T."/>
            <person name="Hayashi T."/>
            <person name="Toyoda A."/>
            <person name="Oliveira C."/>
            <person name="Osipova E."/>
            <person name="Leigh N.D."/>
            <person name="Simon A."/>
            <person name="Yun M.H."/>
        </authorList>
    </citation>
    <scope>NUCLEOTIDE SEQUENCE</scope>
    <source>
        <strain evidence="1">20211129_DDA</strain>
        <tissue evidence="1">Liver</tissue>
    </source>
</reference>
<sequence>MVVELVGHGGDGGQVLERGQGGVGAAEAHARGGLAGHAHGRVQGAREGVLGPVVASFQDGGHAGDHGRAAVGDQVPVRRLPAVRSPHQLPGLRVGHAVQVAQVFHCKFHGVEVAGSSPRLPRVFRIQSGSIDSCVRQSIQHDVRLQPCPGLCSWTSPCWSSVAAHAGSLPATSAPPPAAGLSSVPARRGCCCWTAAHCVNPSPSASLRLPSSRA</sequence>
<comment type="caution">
    <text evidence="1">The sequence shown here is derived from an EMBL/GenBank/DDBJ whole genome shotgun (WGS) entry which is preliminary data.</text>
</comment>
<dbReference type="EMBL" id="JANPWB010000016">
    <property type="protein sequence ID" value="KAJ1085095.1"/>
    <property type="molecule type" value="Genomic_DNA"/>
</dbReference>
<keyword evidence="2" id="KW-1185">Reference proteome</keyword>
<evidence type="ECO:0000313" key="1">
    <source>
        <dbReference type="EMBL" id="KAJ1085095.1"/>
    </source>
</evidence>
<name>A0AAV7L0L4_PLEWA</name>
<proteinExistence type="predicted"/>
<protein>
    <submittedName>
        <fullName evidence="1">Uncharacterized protein</fullName>
    </submittedName>
</protein>
<dbReference type="AlphaFoldDB" id="A0AAV7L0L4"/>
<gene>
    <name evidence="1" type="ORF">NDU88_005228</name>
</gene>
<accession>A0AAV7L0L4</accession>